<evidence type="ECO:0000256" key="1">
    <source>
        <dbReference type="SAM" id="MobiDB-lite"/>
    </source>
</evidence>
<keyword evidence="3" id="KW-1185">Reference proteome</keyword>
<accession>A0AAW0GNS2</accession>
<evidence type="ECO:0000313" key="3">
    <source>
        <dbReference type="Proteomes" id="UP001385951"/>
    </source>
</evidence>
<dbReference type="AlphaFoldDB" id="A0AAW0GNS2"/>
<dbReference type="Proteomes" id="UP001385951">
    <property type="component" value="Unassembled WGS sequence"/>
</dbReference>
<gene>
    <name evidence="2" type="ORF">QCA50_003077</name>
</gene>
<feature type="region of interest" description="Disordered" evidence="1">
    <location>
        <begin position="1"/>
        <end position="110"/>
    </location>
</feature>
<reference evidence="2 3" key="1">
    <citation type="submission" date="2022-09" db="EMBL/GenBank/DDBJ databases">
        <authorList>
            <person name="Palmer J.M."/>
        </authorList>
    </citation>
    <scope>NUCLEOTIDE SEQUENCE [LARGE SCALE GENOMIC DNA]</scope>
    <source>
        <strain evidence="2 3">DSM 7382</strain>
    </source>
</reference>
<dbReference type="EMBL" id="JASBNA010000003">
    <property type="protein sequence ID" value="KAK7693509.1"/>
    <property type="molecule type" value="Genomic_DNA"/>
</dbReference>
<protein>
    <submittedName>
        <fullName evidence="2">Uncharacterized protein</fullName>
    </submittedName>
</protein>
<organism evidence="2 3">
    <name type="scientific">Cerrena zonata</name>
    <dbReference type="NCBI Taxonomy" id="2478898"/>
    <lineage>
        <taxon>Eukaryota</taxon>
        <taxon>Fungi</taxon>
        <taxon>Dikarya</taxon>
        <taxon>Basidiomycota</taxon>
        <taxon>Agaricomycotina</taxon>
        <taxon>Agaricomycetes</taxon>
        <taxon>Polyporales</taxon>
        <taxon>Cerrenaceae</taxon>
        <taxon>Cerrena</taxon>
    </lineage>
</organism>
<name>A0AAW0GNS2_9APHY</name>
<feature type="compositionally biased region" description="Low complexity" evidence="1">
    <location>
        <begin position="84"/>
        <end position="105"/>
    </location>
</feature>
<sequence length="122" mass="13146">MAPSDSEEDVLDDLDFDADAQTEGDDDLEDDILDALEGEMQAAADEATEGDDDSDTEDSDDASGDDDIESMLQPHHGHSSMDNMSMTQSSMQHGQSQSHSRQASQTPSVKGTLVICPMFYAL</sequence>
<feature type="compositionally biased region" description="Acidic residues" evidence="1">
    <location>
        <begin position="46"/>
        <end position="69"/>
    </location>
</feature>
<proteinExistence type="predicted"/>
<evidence type="ECO:0000313" key="2">
    <source>
        <dbReference type="EMBL" id="KAK7693509.1"/>
    </source>
</evidence>
<feature type="compositionally biased region" description="Acidic residues" evidence="1">
    <location>
        <begin position="1"/>
        <end position="37"/>
    </location>
</feature>
<comment type="caution">
    <text evidence="2">The sequence shown here is derived from an EMBL/GenBank/DDBJ whole genome shotgun (WGS) entry which is preliminary data.</text>
</comment>